<dbReference type="EMBL" id="JAQQWP010000010">
    <property type="protein sequence ID" value="KAK8096858.1"/>
    <property type="molecule type" value="Genomic_DNA"/>
</dbReference>
<organism evidence="1 2">
    <name type="scientific">Apiospora kogelbergensis</name>
    <dbReference type="NCBI Taxonomy" id="1337665"/>
    <lineage>
        <taxon>Eukaryota</taxon>
        <taxon>Fungi</taxon>
        <taxon>Dikarya</taxon>
        <taxon>Ascomycota</taxon>
        <taxon>Pezizomycotina</taxon>
        <taxon>Sordariomycetes</taxon>
        <taxon>Xylariomycetidae</taxon>
        <taxon>Amphisphaeriales</taxon>
        <taxon>Apiosporaceae</taxon>
        <taxon>Apiospora</taxon>
    </lineage>
</organism>
<dbReference type="AlphaFoldDB" id="A0AAW0QDK9"/>
<dbReference type="InterPro" id="IPR011051">
    <property type="entry name" value="RmlC_Cupin_sf"/>
</dbReference>
<comment type="caution">
    <text evidence="1">The sequence shown here is derived from an EMBL/GenBank/DDBJ whole genome shotgun (WGS) entry which is preliminary data.</text>
</comment>
<dbReference type="CDD" id="cd02208">
    <property type="entry name" value="cupin_RmlC-like"/>
    <property type="match status" value="1"/>
</dbReference>
<name>A0AAW0QDK9_9PEZI</name>
<evidence type="ECO:0008006" key="3">
    <source>
        <dbReference type="Google" id="ProtNLM"/>
    </source>
</evidence>
<evidence type="ECO:0000313" key="2">
    <source>
        <dbReference type="Proteomes" id="UP001392437"/>
    </source>
</evidence>
<dbReference type="Gene3D" id="2.60.120.10">
    <property type="entry name" value="Jelly Rolls"/>
    <property type="match status" value="1"/>
</dbReference>
<dbReference type="Proteomes" id="UP001392437">
    <property type="component" value="Unassembled WGS sequence"/>
</dbReference>
<keyword evidence="2" id="KW-1185">Reference proteome</keyword>
<evidence type="ECO:0000313" key="1">
    <source>
        <dbReference type="EMBL" id="KAK8096858.1"/>
    </source>
</evidence>
<dbReference type="SUPFAM" id="SSF51182">
    <property type="entry name" value="RmlC-like cupins"/>
    <property type="match status" value="1"/>
</dbReference>
<accession>A0AAW0QDK9</accession>
<reference evidence="1 2" key="1">
    <citation type="submission" date="2023-01" db="EMBL/GenBank/DDBJ databases">
        <title>Analysis of 21 Apiospora genomes using comparative genomics revels a genus with tremendous synthesis potential of carbohydrate active enzymes and secondary metabolites.</title>
        <authorList>
            <person name="Sorensen T."/>
        </authorList>
    </citation>
    <scope>NUCLEOTIDE SEQUENCE [LARGE SCALE GENOMIC DNA]</scope>
    <source>
        <strain evidence="1 2">CBS 117206</strain>
    </source>
</reference>
<dbReference type="InterPro" id="IPR014710">
    <property type="entry name" value="RmlC-like_jellyroll"/>
</dbReference>
<proteinExistence type="predicted"/>
<sequence length="219" mass="25204">MLSFLRGSNPPRRNTASQARVYYEDNKSWQEFSPPGSEYFVRHSIPPGSFFNPPLHLHLFQTERFRCVSGTGVWYQPTHPDPSKQKVVMRGGDPHITLQAGLFHRFENASKDQDLVVDIGLDPESQDAEMEHRFFRNFFGYLEDCRVQKTEPSLFQLELFLWTVDGPLAIPVPGIPNGMNWWISRGFMVVLGKWIGESLLGYRASYPEYYAGPMGKRVD</sequence>
<protein>
    <recommendedName>
        <fullName evidence="3">Mannose-6-phosphate isomerase, cupin superfamily</fullName>
    </recommendedName>
</protein>
<gene>
    <name evidence="1" type="ORF">PG999_012802</name>
</gene>